<evidence type="ECO:0000313" key="1">
    <source>
        <dbReference type="EMBL" id="KAJ3739823.1"/>
    </source>
</evidence>
<comment type="caution">
    <text evidence="1">The sequence shown here is derived from an EMBL/GenBank/DDBJ whole genome shotgun (WGS) entry which is preliminary data.</text>
</comment>
<protein>
    <submittedName>
        <fullName evidence="1">Uncharacterized protein</fullName>
    </submittedName>
</protein>
<reference evidence="1 2" key="1">
    <citation type="journal article" date="2023" name="Proc. Natl. Acad. Sci. U.S.A.">
        <title>A global phylogenomic analysis of the shiitake genus Lentinula.</title>
        <authorList>
            <person name="Sierra-Patev S."/>
            <person name="Min B."/>
            <person name="Naranjo-Ortiz M."/>
            <person name="Looney B."/>
            <person name="Konkel Z."/>
            <person name="Slot J.C."/>
            <person name="Sakamoto Y."/>
            <person name="Steenwyk J.L."/>
            <person name="Rokas A."/>
            <person name="Carro J."/>
            <person name="Camarero S."/>
            <person name="Ferreira P."/>
            <person name="Molpeceres G."/>
            <person name="Ruiz-Duenas F.J."/>
            <person name="Serrano A."/>
            <person name="Henrissat B."/>
            <person name="Drula E."/>
            <person name="Hughes K.W."/>
            <person name="Mata J.L."/>
            <person name="Ishikawa N.K."/>
            <person name="Vargas-Isla R."/>
            <person name="Ushijima S."/>
            <person name="Smith C.A."/>
            <person name="Donoghue J."/>
            <person name="Ahrendt S."/>
            <person name="Andreopoulos W."/>
            <person name="He G."/>
            <person name="LaButti K."/>
            <person name="Lipzen A."/>
            <person name="Ng V."/>
            <person name="Riley R."/>
            <person name="Sandor L."/>
            <person name="Barry K."/>
            <person name="Martinez A.T."/>
            <person name="Xiao Y."/>
            <person name="Gibbons J.G."/>
            <person name="Terashima K."/>
            <person name="Grigoriev I.V."/>
            <person name="Hibbett D."/>
        </authorList>
    </citation>
    <scope>NUCLEOTIDE SEQUENCE [LARGE SCALE GENOMIC DNA]</scope>
    <source>
        <strain evidence="1 2">TFB7810</strain>
    </source>
</reference>
<dbReference type="Proteomes" id="UP001142393">
    <property type="component" value="Unassembled WGS sequence"/>
</dbReference>
<keyword evidence="2" id="KW-1185">Reference proteome</keyword>
<gene>
    <name evidence="1" type="ORF">DFH05DRAFT_1463725</name>
</gene>
<dbReference type="EMBL" id="JANVFU010000017">
    <property type="protein sequence ID" value="KAJ3739823.1"/>
    <property type="molecule type" value="Genomic_DNA"/>
</dbReference>
<proteinExistence type="predicted"/>
<organism evidence="1 2">
    <name type="scientific">Lentinula detonsa</name>
    <dbReference type="NCBI Taxonomy" id="2804962"/>
    <lineage>
        <taxon>Eukaryota</taxon>
        <taxon>Fungi</taxon>
        <taxon>Dikarya</taxon>
        <taxon>Basidiomycota</taxon>
        <taxon>Agaricomycotina</taxon>
        <taxon>Agaricomycetes</taxon>
        <taxon>Agaricomycetidae</taxon>
        <taxon>Agaricales</taxon>
        <taxon>Marasmiineae</taxon>
        <taxon>Omphalotaceae</taxon>
        <taxon>Lentinula</taxon>
    </lineage>
</organism>
<accession>A0A9W8NSF0</accession>
<evidence type="ECO:0000313" key="2">
    <source>
        <dbReference type="Proteomes" id="UP001142393"/>
    </source>
</evidence>
<dbReference type="AlphaFoldDB" id="A0A9W8NSF0"/>
<sequence length="590" mass="66058">MNYNYYPSPPPYAYVPQWYQQNGNQVGSETQNTNGIVGNAQGGGMVVPPQTPQQTAEELAALQEETARLRTDIPLLHDTVPTATEGHTQAMGIGKDVNIANGTTIGTTIVNETTKGIIETYPTIGKAEIGREIEGTKERTDTGATMVKLLEEPWGHPAASPHNPNVGNTFDDPMYVTIEEKIAATSLLLYGPTDSLHEDCMWDSNTGACVLVGDAMRQITQNNGPMVLPPPAMDGNNPLIDTESESAVDAAEKLMDKANEPGNFNALWTARQLYWQAKQIIHLEEGLGYNSERSTLPSHLRAHLQLYGDRTVTWADKPHTQSFVGEPWDMERDPNKPHIPSLATPDLSNTGNNWALWLIVNATTKEHPGITWTQSGHVDLATVQTHLLLHRLIRGIFRTINVYTKRVRTAKKNFVIHFIDIVAILDLYGQKLSELEIVANAGEGIDFKSNSSIFEENSEVVKHLADCGVSIDDMAEGFAFGQQWIIDKTWDLDPHSLEFRRYQNLLKRSRASLQFTHVVPIDNRAWTLPEEWKMDNVVEHRRRKHVQNLYRSQKVLKRDAWRFTRSVPRVGNVGINTLNQLARGIDGMRI</sequence>
<name>A0A9W8NSF0_9AGAR</name>